<reference evidence="2 3" key="2">
    <citation type="submission" date="2018-11" db="EMBL/GenBank/DDBJ databases">
        <authorList>
            <consortium name="Pathogen Informatics"/>
        </authorList>
    </citation>
    <scope>NUCLEOTIDE SEQUENCE [LARGE SCALE GENOMIC DNA]</scope>
</reference>
<reference evidence="4" key="1">
    <citation type="submission" date="2017-02" db="UniProtKB">
        <authorList>
            <consortium name="WormBaseParasite"/>
        </authorList>
    </citation>
    <scope>IDENTIFICATION</scope>
</reference>
<evidence type="ECO:0000256" key="1">
    <source>
        <dbReference type="SAM" id="MobiDB-lite"/>
    </source>
</evidence>
<dbReference type="EMBL" id="UZAE01015190">
    <property type="protein sequence ID" value="VDO15401.1"/>
    <property type="molecule type" value="Genomic_DNA"/>
</dbReference>
<feature type="region of interest" description="Disordered" evidence="1">
    <location>
        <begin position="1"/>
        <end position="85"/>
    </location>
</feature>
<accession>A0A0R3TZJ3</accession>
<dbReference type="Proteomes" id="UP000278807">
    <property type="component" value="Unassembled WGS sequence"/>
</dbReference>
<name>A0A0R3TZJ3_RODNA</name>
<feature type="compositionally biased region" description="Gly residues" evidence="1">
    <location>
        <begin position="39"/>
        <end position="51"/>
    </location>
</feature>
<organism evidence="4">
    <name type="scientific">Rodentolepis nana</name>
    <name type="common">Dwarf tapeworm</name>
    <name type="synonym">Hymenolepis nana</name>
    <dbReference type="NCBI Taxonomy" id="102285"/>
    <lineage>
        <taxon>Eukaryota</taxon>
        <taxon>Metazoa</taxon>
        <taxon>Spiralia</taxon>
        <taxon>Lophotrochozoa</taxon>
        <taxon>Platyhelminthes</taxon>
        <taxon>Cestoda</taxon>
        <taxon>Eucestoda</taxon>
        <taxon>Cyclophyllidea</taxon>
        <taxon>Hymenolepididae</taxon>
        <taxon>Rodentolepis</taxon>
    </lineage>
</organism>
<proteinExistence type="predicted"/>
<dbReference type="WBParaSite" id="HNAJ_0001329201-mRNA-1">
    <property type="protein sequence ID" value="HNAJ_0001329201-mRNA-1"/>
    <property type="gene ID" value="HNAJ_0001329201"/>
</dbReference>
<evidence type="ECO:0000313" key="3">
    <source>
        <dbReference type="Proteomes" id="UP000278807"/>
    </source>
</evidence>
<evidence type="ECO:0000313" key="2">
    <source>
        <dbReference type="EMBL" id="VDO15401.1"/>
    </source>
</evidence>
<dbReference type="AlphaFoldDB" id="A0A0R3TZJ3"/>
<gene>
    <name evidence="2" type="ORF">HNAJ_LOCUS13266</name>
</gene>
<evidence type="ECO:0000313" key="4">
    <source>
        <dbReference type="WBParaSite" id="HNAJ_0001329201-mRNA-1"/>
    </source>
</evidence>
<feature type="compositionally biased region" description="Basic residues" evidence="1">
    <location>
        <begin position="57"/>
        <end position="68"/>
    </location>
</feature>
<feature type="compositionally biased region" description="Basic residues" evidence="1">
    <location>
        <begin position="26"/>
        <end position="37"/>
    </location>
</feature>
<keyword evidence="3" id="KW-1185">Reference proteome</keyword>
<protein>
    <submittedName>
        <fullName evidence="2 4">Uncharacterized protein</fullName>
    </submittedName>
</protein>
<sequence length="124" mass="13215">MLSTDTSEVPPLVGRQSLNAPESSSRSRRKAVTRKSNGRVGGEGGVGGGGGCEKKSYRSSHLSRRHPRSPTPRWNQSPSTSRRSHLSEVGIYLSLTTPVNPLEPVSNASTDVGAKQCRSLVGVF</sequence>